<name>A0A015K5C6_RHIIW</name>
<reference evidence="1 2" key="1">
    <citation type="submission" date="2014-02" db="EMBL/GenBank/DDBJ databases">
        <title>Single nucleus genome sequencing reveals high similarity among nuclei of an endomycorrhizal fungus.</title>
        <authorList>
            <person name="Lin K."/>
            <person name="Geurts R."/>
            <person name="Zhang Z."/>
            <person name="Limpens E."/>
            <person name="Saunders D.G."/>
            <person name="Mu D."/>
            <person name="Pang E."/>
            <person name="Cao H."/>
            <person name="Cha H."/>
            <person name="Lin T."/>
            <person name="Zhou Q."/>
            <person name="Shang Y."/>
            <person name="Li Y."/>
            <person name="Ivanov S."/>
            <person name="Sharma T."/>
            <person name="Velzen R.V."/>
            <person name="Ruijter N.D."/>
            <person name="Aanen D.K."/>
            <person name="Win J."/>
            <person name="Kamoun S."/>
            <person name="Bisseling T."/>
            <person name="Huang S."/>
        </authorList>
    </citation>
    <scope>NUCLEOTIDE SEQUENCE [LARGE SCALE GENOMIC DNA]</scope>
    <source>
        <strain evidence="2">DAOM197198w</strain>
    </source>
</reference>
<proteinExistence type="predicted"/>
<evidence type="ECO:0000313" key="2">
    <source>
        <dbReference type="Proteomes" id="UP000022910"/>
    </source>
</evidence>
<sequence>MASFLLSECLEKIFLNLLEYPSVNIRIYTSTKDLYSCTLVSRHWCRISTPFLYEYPFHHFRHLSYPNITYFKLIRTLLSCIPKSEIEQIILSNFSIKQKLYYKPKSLDISTTFNYTTFIRGLIFSDLSEPLLFFYRKIWLPPYIPDSNNIKNDQFSKISIPIMNHLVNFLCKHCNNLRTLEFPFRVQNNKLFNSTIELLTNKDCVEKSKLSDLKELFYINRSNEITLSTKDFYSTLSSNISKLDLLYNEGINSLEKVNSLSQFISLQKNLRHIILSEPKYGSMLYNIEHYNIIFNSLTTQNESLKALEFKYLSFSGIDEMALNSLCSLKNIKELKLYNCRKIDNNLNAWAKKLTILEDFEYVAYYYASISEDFLDQIIKSSSTTLTKFAIKFKRSDNQQSIFQQIPLYLNLLTYLVLPKVCPDELISIFKSCTKLVYISVKLSESIDLSWGENFKNLGKFIPKNLQRIHFKDIDKEYMFNSNALRLFFKDCKYKDGKLKFLRIKGKLILSQDYFDVASEFGIKLINKRKLY</sequence>
<evidence type="ECO:0000313" key="1">
    <source>
        <dbReference type="EMBL" id="EXX54616.1"/>
    </source>
</evidence>
<dbReference type="AlphaFoldDB" id="A0A015K5C6"/>
<organism evidence="1 2">
    <name type="scientific">Rhizophagus irregularis (strain DAOM 197198w)</name>
    <name type="common">Glomus intraradices</name>
    <dbReference type="NCBI Taxonomy" id="1432141"/>
    <lineage>
        <taxon>Eukaryota</taxon>
        <taxon>Fungi</taxon>
        <taxon>Fungi incertae sedis</taxon>
        <taxon>Mucoromycota</taxon>
        <taxon>Glomeromycotina</taxon>
        <taxon>Glomeromycetes</taxon>
        <taxon>Glomerales</taxon>
        <taxon>Glomeraceae</taxon>
        <taxon>Rhizophagus</taxon>
    </lineage>
</organism>
<gene>
    <name evidence="1" type="ORF">RirG_232870</name>
</gene>
<dbReference type="HOGENOM" id="CLU_040339_0_0_1"/>
<dbReference type="SMR" id="A0A015K5C6"/>
<comment type="caution">
    <text evidence="1">The sequence shown here is derived from an EMBL/GenBank/DDBJ whole genome shotgun (WGS) entry which is preliminary data.</text>
</comment>
<dbReference type="OrthoDB" id="2342687at2759"/>
<accession>A0A015K5C6</accession>
<protein>
    <submittedName>
        <fullName evidence="1">Uncharacterized protein</fullName>
    </submittedName>
</protein>
<dbReference type="EMBL" id="JEMT01028452">
    <property type="protein sequence ID" value="EXX54616.1"/>
    <property type="molecule type" value="Genomic_DNA"/>
</dbReference>
<keyword evidence="2" id="KW-1185">Reference proteome</keyword>
<dbReference type="Proteomes" id="UP000022910">
    <property type="component" value="Unassembled WGS sequence"/>
</dbReference>